<feature type="chain" id="PRO_5044855064" description="Ig-like domain-containing protein" evidence="1">
    <location>
        <begin position="21"/>
        <end position="512"/>
    </location>
</feature>
<gene>
    <name evidence="2" type="ORF">ACJMK2_023868</name>
</gene>
<name>A0ABD3T738_SINWO</name>
<dbReference type="AlphaFoldDB" id="A0ABD3T738"/>
<proteinExistence type="predicted"/>
<keyword evidence="1" id="KW-0732">Signal</keyword>
<reference evidence="2 3" key="1">
    <citation type="submission" date="2024-11" db="EMBL/GenBank/DDBJ databases">
        <title>Chromosome-level genome assembly of the freshwater bivalve Anodonta woodiana.</title>
        <authorList>
            <person name="Chen X."/>
        </authorList>
    </citation>
    <scope>NUCLEOTIDE SEQUENCE [LARGE SCALE GENOMIC DNA]</scope>
    <source>
        <strain evidence="2">MN2024</strain>
        <tissue evidence="2">Gills</tissue>
    </source>
</reference>
<accession>A0ABD3T738</accession>
<dbReference type="Gene3D" id="2.60.40.10">
    <property type="entry name" value="Immunoglobulins"/>
    <property type="match status" value="1"/>
</dbReference>
<dbReference type="Proteomes" id="UP001634394">
    <property type="component" value="Unassembled WGS sequence"/>
</dbReference>
<evidence type="ECO:0008006" key="4">
    <source>
        <dbReference type="Google" id="ProtNLM"/>
    </source>
</evidence>
<evidence type="ECO:0000256" key="1">
    <source>
        <dbReference type="SAM" id="SignalP"/>
    </source>
</evidence>
<dbReference type="InterPro" id="IPR036179">
    <property type="entry name" value="Ig-like_dom_sf"/>
</dbReference>
<dbReference type="InterPro" id="IPR013783">
    <property type="entry name" value="Ig-like_fold"/>
</dbReference>
<keyword evidence="3" id="KW-1185">Reference proteome</keyword>
<evidence type="ECO:0000313" key="3">
    <source>
        <dbReference type="Proteomes" id="UP001634394"/>
    </source>
</evidence>
<organism evidence="2 3">
    <name type="scientific">Sinanodonta woodiana</name>
    <name type="common">Chinese pond mussel</name>
    <name type="synonym">Anodonta woodiana</name>
    <dbReference type="NCBI Taxonomy" id="1069815"/>
    <lineage>
        <taxon>Eukaryota</taxon>
        <taxon>Metazoa</taxon>
        <taxon>Spiralia</taxon>
        <taxon>Lophotrochozoa</taxon>
        <taxon>Mollusca</taxon>
        <taxon>Bivalvia</taxon>
        <taxon>Autobranchia</taxon>
        <taxon>Heteroconchia</taxon>
        <taxon>Palaeoheterodonta</taxon>
        <taxon>Unionida</taxon>
        <taxon>Unionoidea</taxon>
        <taxon>Unionidae</taxon>
        <taxon>Unioninae</taxon>
        <taxon>Sinanodonta</taxon>
    </lineage>
</organism>
<sequence>MAVVFSFLFFLVAFNKFGQSFNITTEPLMVQAMPLENVTLDCRINTQDIAYIINHPVIWNHVSGSRGVRLMSKAFYLFVNDSRFFSLFGNANGSATDYSFQLGITGVKDEDDGKFVCEHTSNDSTTSKKEVPFTVFHDIESVTLEVRIANQTFTSNRSVQPKEPSVYEAEVRSCLVTCVVNGSNPEPDVKLRVDGVSLPVQPKVTPHVVGFRRAYEVKVVKNVSLAGHVNKSVVDVICEAQVPGNRFKLRSAGIRLDVQPGISALCENQEGTQIGDNVTINCLISANRTALYCSKVTLTNATGNEVLTNAGVDSDNPNFGRMKFDCVGSNTTRLDVTVRVNSLREVHFSTGLYLRYSSEEETTTTKLNFISKSPVTADCPKVLANIGARDVTVVCDVTILNCSSILWEGKWQSSPLKYGEKTVDAVLGILETSCKVLDGNKGVRAYLKIGEVKEEIFQANMNMVYINGRTTVKVPIQIEKGNTIPHNGNSGTVLSERTIILVMLCALLSLVF</sequence>
<dbReference type="EMBL" id="JBJQND010000019">
    <property type="protein sequence ID" value="KAL3832207.1"/>
    <property type="molecule type" value="Genomic_DNA"/>
</dbReference>
<feature type="signal peptide" evidence="1">
    <location>
        <begin position="1"/>
        <end position="20"/>
    </location>
</feature>
<evidence type="ECO:0000313" key="2">
    <source>
        <dbReference type="EMBL" id="KAL3832207.1"/>
    </source>
</evidence>
<comment type="caution">
    <text evidence="2">The sequence shown here is derived from an EMBL/GenBank/DDBJ whole genome shotgun (WGS) entry which is preliminary data.</text>
</comment>
<protein>
    <recommendedName>
        <fullName evidence="4">Ig-like domain-containing protein</fullName>
    </recommendedName>
</protein>
<dbReference type="SUPFAM" id="SSF48726">
    <property type="entry name" value="Immunoglobulin"/>
    <property type="match status" value="1"/>
</dbReference>